<dbReference type="SUPFAM" id="SSF57701">
    <property type="entry name" value="Zn2/Cys6 DNA-binding domain"/>
    <property type="match status" value="1"/>
</dbReference>
<dbReference type="Pfam" id="PF04082">
    <property type="entry name" value="Fungal_trans"/>
    <property type="match status" value="1"/>
</dbReference>
<comment type="subcellular location">
    <subcellularLocation>
        <location evidence="1">Nucleus</location>
    </subcellularLocation>
</comment>
<dbReference type="GO" id="GO:0008270">
    <property type="term" value="F:zinc ion binding"/>
    <property type="evidence" value="ECO:0007669"/>
    <property type="project" value="UniProtKB-KW"/>
</dbReference>
<dbReference type="InterPro" id="IPR007219">
    <property type="entry name" value="XnlR_reg_dom"/>
</dbReference>
<dbReference type="GO" id="GO:0000978">
    <property type="term" value="F:RNA polymerase II cis-regulatory region sequence-specific DNA binding"/>
    <property type="evidence" value="ECO:0007669"/>
    <property type="project" value="InterPro"/>
</dbReference>
<keyword evidence="12" id="KW-1185">Reference proteome</keyword>
<dbReference type="InterPro" id="IPR013087">
    <property type="entry name" value="Znf_C2H2_type"/>
</dbReference>
<evidence type="ECO:0000256" key="2">
    <source>
        <dbReference type="ARBA" id="ARBA00022723"/>
    </source>
</evidence>
<evidence type="ECO:0000256" key="3">
    <source>
        <dbReference type="ARBA" id="ARBA00022737"/>
    </source>
</evidence>
<dbReference type="Proteomes" id="UP000275385">
    <property type="component" value="Unassembled WGS sequence"/>
</dbReference>
<dbReference type="PROSITE" id="PS00028">
    <property type="entry name" value="ZINC_FINGER_C2H2_1"/>
    <property type="match status" value="1"/>
</dbReference>
<feature type="region of interest" description="Disordered" evidence="8">
    <location>
        <begin position="108"/>
        <end position="127"/>
    </location>
</feature>
<evidence type="ECO:0000256" key="5">
    <source>
        <dbReference type="ARBA" id="ARBA00022833"/>
    </source>
</evidence>
<dbReference type="STRING" id="177199.A0A420Y2B1"/>
<feature type="domain" description="Zn(2)-C6 fungal-type" evidence="9">
    <location>
        <begin position="77"/>
        <end position="104"/>
    </location>
</feature>
<reference evidence="11 12" key="1">
    <citation type="submission" date="2018-08" db="EMBL/GenBank/DDBJ databases">
        <title>Draft genome of the lignicolous fungus Coniochaeta pulveracea.</title>
        <authorList>
            <person name="Borstlap C.J."/>
            <person name="De Witt R.N."/>
            <person name="Botha A."/>
            <person name="Volschenk H."/>
        </authorList>
    </citation>
    <scope>NUCLEOTIDE SEQUENCE [LARGE SCALE GENOMIC DNA]</scope>
    <source>
        <strain evidence="11 12">CAB683</strain>
    </source>
</reference>
<dbReference type="GO" id="GO:0005634">
    <property type="term" value="C:nucleus"/>
    <property type="evidence" value="ECO:0007669"/>
    <property type="project" value="UniProtKB-SubCell"/>
</dbReference>
<dbReference type="InterPro" id="IPR036236">
    <property type="entry name" value="Znf_C2H2_sf"/>
</dbReference>
<dbReference type="Gene3D" id="4.10.240.10">
    <property type="entry name" value="Zn(2)-C6 fungal-type DNA-binding domain"/>
    <property type="match status" value="1"/>
</dbReference>
<name>A0A420Y2B1_9PEZI</name>
<dbReference type="OrthoDB" id="654211at2759"/>
<evidence type="ECO:0000259" key="10">
    <source>
        <dbReference type="PROSITE" id="PS50157"/>
    </source>
</evidence>
<organism evidence="11 12">
    <name type="scientific">Coniochaeta pulveracea</name>
    <dbReference type="NCBI Taxonomy" id="177199"/>
    <lineage>
        <taxon>Eukaryota</taxon>
        <taxon>Fungi</taxon>
        <taxon>Dikarya</taxon>
        <taxon>Ascomycota</taxon>
        <taxon>Pezizomycotina</taxon>
        <taxon>Sordariomycetes</taxon>
        <taxon>Sordariomycetidae</taxon>
        <taxon>Coniochaetales</taxon>
        <taxon>Coniochaetaceae</taxon>
        <taxon>Coniochaeta</taxon>
    </lineage>
</organism>
<keyword evidence="3" id="KW-0677">Repeat</keyword>
<dbReference type="SMART" id="SM00066">
    <property type="entry name" value="GAL4"/>
    <property type="match status" value="1"/>
</dbReference>
<evidence type="ECO:0000256" key="6">
    <source>
        <dbReference type="ARBA" id="ARBA00023242"/>
    </source>
</evidence>
<gene>
    <name evidence="11" type="ORF">DL546_004843</name>
</gene>
<dbReference type="GO" id="GO:0000981">
    <property type="term" value="F:DNA-binding transcription factor activity, RNA polymerase II-specific"/>
    <property type="evidence" value="ECO:0007669"/>
    <property type="project" value="InterPro"/>
</dbReference>
<sequence>MSSPLENEELHRCTTCRKGYKRREHLVRHQNSHNSERPYVCRKCESSFKRTDTLRRHTETCEGKRSQHAAVSPRRRACDRCVRQKKACDAASPCQNCKKRGLSCQSSRLGLAPTPPTPPTSGEGSTVAADVSWPLDGSPAAFGVLAITPQPLSMSFGDNWAALVNETVSDFNLLDHDMVGAPSQEWQDLMNPVYGSTDFLNAQPRPVSTKNTLPGYSFHFLADFTSRSGLVESYDCGTLTQRKEVVSSYYQWYMHTEGVLAAPVPSLHAEEPLGASTEFRDPAEDTFLCAGHLSSGFSGWQHSWLDNPIVVKLQQIIMRIKEVVTNRPRNSSVTLAWSPAIERRCLHFFSVERVGKFLELYWSGWHPNVNFLHKPTFDPVNTPTTLLAAMALIGACVSPDSVDSEDAKMWFNCVEEMVFTDDHLCSDPISTGTDDQPVICSILASRRKLQALQAAYIVCLYQNWEGSDASKRRTRRYRFGTVVSVARDIGISTAKHGDYASQPEHEFVWAEYVAREQMIRTFIWIQLLDTAFVIFNNLPPRMVIKEMTMRMASPEPCFQATTSESCRELILRWLPNANAVGNMMLREAIENLCIRKLSVDAIHRMADLGLLNLFAIVSAFHYMIFQHQNLTGVEGQLIPIRNALYNWKAVWDLYRNHFSSDPLNEKASSHVEAHDMWKRIGFIRYCPEYWLLANLLVNKISAAILHQQHLSKPDNMDGNGGLYSARIVEPVLDKYDQTSMRQVNDLITNFRSFEL</sequence>
<dbReference type="SMART" id="SM00355">
    <property type="entry name" value="ZnF_C2H2"/>
    <property type="match status" value="2"/>
</dbReference>
<evidence type="ECO:0000256" key="7">
    <source>
        <dbReference type="PROSITE-ProRule" id="PRU00042"/>
    </source>
</evidence>
<dbReference type="CDD" id="cd12148">
    <property type="entry name" value="fungal_TF_MHR"/>
    <property type="match status" value="1"/>
</dbReference>
<feature type="domain" description="C2H2-type" evidence="10">
    <location>
        <begin position="39"/>
        <end position="66"/>
    </location>
</feature>
<dbReference type="CDD" id="cd00067">
    <property type="entry name" value="GAL4"/>
    <property type="match status" value="1"/>
</dbReference>
<evidence type="ECO:0000256" key="8">
    <source>
        <dbReference type="SAM" id="MobiDB-lite"/>
    </source>
</evidence>
<dbReference type="Pfam" id="PF00172">
    <property type="entry name" value="Zn_clus"/>
    <property type="match status" value="1"/>
</dbReference>
<dbReference type="PROSITE" id="PS50157">
    <property type="entry name" value="ZINC_FINGER_C2H2_2"/>
    <property type="match status" value="2"/>
</dbReference>
<dbReference type="GO" id="GO:0000785">
    <property type="term" value="C:chromatin"/>
    <property type="evidence" value="ECO:0007669"/>
    <property type="project" value="TreeGrafter"/>
</dbReference>
<accession>A0A420Y2B1</accession>
<protein>
    <recommendedName>
        <fullName evidence="13">Zn(2)-C6 fungal-type domain-containing protein</fullName>
    </recommendedName>
</protein>
<keyword evidence="5" id="KW-0862">Zinc</keyword>
<dbReference type="InterPro" id="IPR001138">
    <property type="entry name" value="Zn2Cys6_DnaBD"/>
</dbReference>
<keyword evidence="6" id="KW-0539">Nucleus</keyword>
<proteinExistence type="predicted"/>
<dbReference type="SUPFAM" id="SSF57667">
    <property type="entry name" value="beta-beta-alpha zinc fingers"/>
    <property type="match status" value="1"/>
</dbReference>
<evidence type="ECO:0000259" key="9">
    <source>
        <dbReference type="PROSITE" id="PS50048"/>
    </source>
</evidence>
<dbReference type="PANTHER" id="PTHR40626">
    <property type="entry name" value="MIP31509P"/>
    <property type="match status" value="1"/>
</dbReference>
<feature type="domain" description="C2H2-type" evidence="10">
    <location>
        <begin position="11"/>
        <end position="38"/>
    </location>
</feature>
<dbReference type="GO" id="GO:0006351">
    <property type="term" value="P:DNA-templated transcription"/>
    <property type="evidence" value="ECO:0007669"/>
    <property type="project" value="InterPro"/>
</dbReference>
<evidence type="ECO:0000313" key="11">
    <source>
        <dbReference type="EMBL" id="RKU42017.1"/>
    </source>
</evidence>
<dbReference type="AlphaFoldDB" id="A0A420Y2B1"/>
<evidence type="ECO:0000313" key="12">
    <source>
        <dbReference type="Proteomes" id="UP000275385"/>
    </source>
</evidence>
<dbReference type="EMBL" id="QVQW01000063">
    <property type="protein sequence ID" value="RKU42017.1"/>
    <property type="molecule type" value="Genomic_DNA"/>
</dbReference>
<keyword evidence="4 7" id="KW-0863">Zinc-finger</keyword>
<evidence type="ECO:0008006" key="13">
    <source>
        <dbReference type="Google" id="ProtNLM"/>
    </source>
</evidence>
<dbReference type="PANTHER" id="PTHR40626:SF3">
    <property type="entry name" value="TRANSCRIPTION FACTOR WITH C2H2 AND ZN(2)-CYS(6) DNA BINDING DOMAIN (EUROFUNG)-RELATED"/>
    <property type="match status" value="1"/>
</dbReference>
<dbReference type="InterPro" id="IPR051059">
    <property type="entry name" value="VerF-like"/>
</dbReference>
<comment type="caution">
    <text evidence="11">The sequence shown here is derived from an EMBL/GenBank/DDBJ whole genome shotgun (WGS) entry which is preliminary data.</text>
</comment>
<dbReference type="InterPro" id="IPR036864">
    <property type="entry name" value="Zn2-C6_fun-type_DNA-bd_sf"/>
</dbReference>
<evidence type="ECO:0000256" key="1">
    <source>
        <dbReference type="ARBA" id="ARBA00004123"/>
    </source>
</evidence>
<dbReference type="Gene3D" id="3.30.160.60">
    <property type="entry name" value="Classic Zinc Finger"/>
    <property type="match status" value="1"/>
</dbReference>
<keyword evidence="2" id="KW-0479">Metal-binding</keyword>
<dbReference type="PROSITE" id="PS50048">
    <property type="entry name" value="ZN2_CY6_FUNGAL_2"/>
    <property type="match status" value="1"/>
</dbReference>
<evidence type="ECO:0000256" key="4">
    <source>
        <dbReference type="ARBA" id="ARBA00022771"/>
    </source>
</evidence>